<dbReference type="KEGG" id="sna:Snas_2223"/>
<reference evidence="3 4" key="1">
    <citation type="journal article" date="2009" name="Stand. Genomic Sci.">
        <title>Complete genome sequence of Stackebrandtia nassauensis type strain (LLR-40K-21).</title>
        <authorList>
            <person name="Munk C."/>
            <person name="Lapidus A."/>
            <person name="Copeland A."/>
            <person name="Jando M."/>
            <person name="Mayilraj S."/>
            <person name="Glavina Del Rio T."/>
            <person name="Nolan M."/>
            <person name="Chen F."/>
            <person name="Lucas S."/>
            <person name="Tice H."/>
            <person name="Cheng J.F."/>
            <person name="Han C."/>
            <person name="Detter J.C."/>
            <person name="Bruce D."/>
            <person name="Goodwin L."/>
            <person name="Chain P."/>
            <person name="Pitluck S."/>
            <person name="Goker M."/>
            <person name="Ovchinikova G."/>
            <person name="Pati A."/>
            <person name="Ivanova N."/>
            <person name="Mavromatis K."/>
            <person name="Chen A."/>
            <person name="Palaniappan K."/>
            <person name="Land M."/>
            <person name="Hauser L."/>
            <person name="Chang Y.J."/>
            <person name="Jeffries C.D."/>
            <person name="Bristow J."/>
            <person name="Eisen J.A."/>
            <person name="Markowitz V."/>
            <person name="Hugenholtz P."/>
            <person name="Kyrpides N.C."/>
            <person name="Klenk H.P."/>
        </authorList>
    </citation>
    <scope>NUCLEOTIDE SEQUENCE [LARGE SCALE GENOMIC DNA]</scope>
    <source>
        <strain evidence="4">DSM 44728 / CIP 108903 / NRRL B-16338 / NBRC 102104 / LLR-40K-21</strain>
    </source>
</reference>
<feature type="transmembrane region" description="Helical" evidence="1">
    <location>
        <begin position="21"/>
        <end position="45"/>
    </location>
</feature>
<evidence type="ECO:0000313" key="4">
    <source>
        <dbReference type="Proteomes" id="UP000000844"/>
    </source>
</evidence>
<dbReference type="InterPro" id="IPR055568">
    <property type="entry name" value="DUF7144"/>
</dbReference>
<evidence type="ECO:0000259" key="2">
    <source>
        <dbReference type="Pfam" id="PF23636"/>
    </source>
</evidence>
<evidence type="ECO:0000256" key="1">
    <source>
        <dbReference type="SAM" id="Phobius"/>
    </source>
</evidence>
<accession>D3Q246</accession>
<dbReference type="HOGENOM" id="CLU_118603_0_0_11"/>
<organism evidence="3 4">
    <name type="scientific">Stackebrandtia nassauensis (strain DSM 44728 / CIP 108903 / NRRL B-16338 / NBRC 102104 / LLR-40K-21)</name>
    <dbReference type="NCBI Taxonomy" id="446470"/>
    <lineage>
        <taxon>Bacteria</taxon>
        <taxon>Bacillati</taxon>
        <taxon>Actinomycetota</taxon>
        <taxon>Actinomycetes</taxon>
        <taxon>Glycomycetales</taxon>
        <taxon>Glycomycetaceae</taxon>
        <taxon>Stackebrandtia</taxon>
    </lineage>
</organism>
<gene>
    <name evidence="3" type="ordered locus">Snas_2223</name>
</gene>
<proteinExistence type="predicted"/>
<feature type="transmembrane region" description="Helical" evidence="1">
    <location>
        <begin position="115"/>
        <end position="132"/>
    </location>
</feature>
<keyword evidence="1" id="KW-1133">Transmembrane helix</keyword>
<dbReference type="EMBL" id="CP001778">
    <property type="protein sequence ID" value="ADD41913.1"/>
    <property type="molecule type" value="Genomic_DNA"/>
</dbReference>
<dbReference type="Pfam" id="PF23636">
    <property type="entry name" value="DUF7144"/>
    <property type="match status" value="1"/>
</dbReference>
<keyword evidence="1" id="KW-0812">Transmembrane</keyword>
<protein>
    <recommendedName>
        <fullName evidence="2">DUF7144 domain-containing protein</fullName>
    </recommendedName>
</protein>
<dbReference type="eggNOG" id="ENOG5032TA6">
    <property type="taxonomic scope" value="Bacteria"/>
</dbReference>
<dbReference type="Proteomes" id="UP000000844">
    <property type="component" value="Chromosome"/>
</dbReference>
<feature type="transmembrane region" description="Helical" evidence="1">
    <location>
        <begin position="90"/>
        <end position="109"/>
    </location>
</feature>
<dbReference type="STRING" id="446470.Snas_2223"/>
<evidence type="ECO:0000313" key="3">
    <source>
        <dbReference type="EMBL" id="ADD41913.1"/>
    </source>
</evidence>
<keyword evidence="4" id="KW-1185">Reference proteome</keyword>
<feature type="domain" description="DUF7144" evidence="2">
    <location>
        <begin position="24"/>
        <end position="134"/>
    </location>
</feature>
<keyword evidence="1" id="KW-0472">Membrane</keyword>
<feature type="transmembrane region" description="Helical" evidence="1">
    <location>
        <begin position="65"/>
        <end position="85"/>
    </location>
</feature>
<name>D3Q246_STANL</name>
<dbReference type="OrthoDB" id="4482242at2"/>
<sequence length="142" mass="15400">MTREQHGTVPQPGTRVARGEGLRLFAAAIMIMIGMFHLIAGFAAVLRGSYFVVSENYFLVIDVAVWGWGHLVLGIIVVATGAALFAERPWAYVSGIVIVGLSALGNFMFLPYQPLWAVLIIAVDVAVVWALAMRLRELSVGD</sequence>
<dbReference type="AlphaFoldDB" id="D3Q246"/>